<reference evidence="1 2" key="1">
    <citation type="submission" date="2013-12" db="EMBL/GenBank/DDBJ databases">
        <title>A Varibaculum cambriense genome reconstructed from a premature infant gut community with otherwise low bacterial novelty that shifts toward anaerobic metabolism during the third week of life.</title>
        <authorList>
            <person name="Brown C.T."/>
            <person name="Sharon I."/>
            <person name="Thomas B.C."/>
            <person name="Castelle C.J."/>
            <person name="Morowitz M.J."/>
            <person name="Banfield J.F."/>
        </authorList>
    </citation>
    <scope>NUCLEOTIDE SEQUENCE [LARGE SCALE GENOMIC DNA]</scope>
    <source>
        <strain evidence="2">DORA_12</strain>
    </source>
</reference>
<dbReference type="AlphaFoldDB" id="W1V597"/>
<dbReference type="EMBL" id="AZLV01001125">
    <property type="protein sequence ID" value="ETJ01142.1"/>
    <property type="molecule type" value="Genomic_DNA"/>
</dbReference>
<evidence type="ECO:0000313" key="1">
    <source>
        <dbReference type="EMBL" id="ETJ01142.1"/>
    </source>
</evidence>
<accession>W1V597</accession>
<evidence type="ECO:0000313" key="2">
    <source>
        <dbReference type="Proteomes" id="UP000018852"/>
    </source>
</evidence>
<name>W1V597_9ACTO</name>
<dbReference type="Proteomes" id="UP000018852">
    <property type="component" value="Unassembled WGS sequence"/>
</dbReference>
<sequence>MTLPSADSLSRAGYVFAGWNTA</sequence>
<comment type="caution">
    <text evidence="1">The sequence shown here is derived from an EMBL/GenBank/DDBJ whole genome shotgun (WGS) entry which is preliminary data.</text>
</comment>
<gene>
    <name evidence="1" type="ORF">Q605_AUC01125G0002</name>
</gene>
<protein>
    <submittedName>
        <fullName evidence="1">Uncharacterized protein</fullName>
    </submittedName>
</protein>
<proteinExistence type="predicted"/>
<organism evidence="1 2">
    <name type="scientific">Actinomyces urogenitalis DORA_12</name>
    <dbReference type="NCBI Taxonomy" id="1403939"/>
    <lineage>
        <taxon>Bacteria</taxon>
        <taxon>Bacillati</taxon>
        <taxon>Actinomycetota</taxon>
        <taxon>Actinomycetes</taxon>
        <taxon>Actinomycetales</taxon>
        <taxon>Actinomycetaceae</taxon>
        <taxon>Actinomyces</taxon>
    </lineage>
</organism>
<feature type="non-terminal residue" evidence="1">
    <location>
        <position position="22"/>
    </location>
</feature>